<dbReference type="Proteomes" id="UP000183832">
    <property type="component" value="Unassembled WGS sequence"/>
</dbReference>
<sequence>MQLEAAQKLLPITCDINLLKTASLPNTFTDEGNSLKDFSEVQQFCLHMEGKGNKFEAQTQTSGKRVAKVG</sequence>
<gene>
    <name evidence="1" type="ORF">CLUMA_CG007725</name>
</gene>
<evidence type="ECO:0000313" key="1">
    <source>
        <dbReference type="EMBL" id="CRK94210.1"/>
    </source>
</evidence>
<accession>A0A1J1I358</accession>
<protein>
    <submittedName>
        <fullName evidence="1">CLUMA_CG007725, isoform A</fullName>
    </submittedName>
</protein>
<dbReference type="AlphaFoldDB" id="A0A1J1I358"/>
<organism evidence="1 2">
    <name type="scientific">Clunio marinus</name>
    <dbReference type="NCBI Taxonomy" id="568069"/>
    <lineage>
        <taxon>Eukaryota</taxon>
        <taxon>Metazoa</taxon>
        <taxon>Ecdysozoa</taxon>
        <taxon>Arthropoda</taxon>
        <taxon>Hexapoda</taxon>
        <taxon>Insecta</taxon>
        <taxon>Pterygota</taxon>
        <taxon>Neoptera</taxon>
        <taxon>Endopterygota</taxon>
        <taxon>Diptera</taxon>
        <taxon>Nematocera</taxon>
        <taxon>Chironomoidea</taxon>
        <taxon>Chironomidae</taxon>
        <taxon>Clunio</taxon>
    </lineage>
</organism>
<reference evidence="1 2" key="1">
    <citation type="submission" date="2015-04" db="EMBL/GenBank/DDBJ databases">
        <authorList>
            <person name="Syromyatnikov M.Y."/>
            <person name="Popov V.N."/>
        </authorList>
    </citation>
    <scope>NUCLEOTIDE SEQUENCE [LARGE SCALE GENOMIC DNA]</scope>
</reference>
<dbReference type="EMBL" id="CVRI01000038">
    <property type="protein sequence ID" value="CRK94210.1"/>
    <property type="molecule type" value="Genomic_DNA"/>
</dbReference>
<evidence type="ECO:0000313" key="2">
    <source>
        <dbReference type="Proteomes" id="UP000183832"/>
    </source>
</evidence>
<proteinExistence type="predicted"/>
<keyword evidence="2" id="KW-1185">Reference proteome</keyword>
<name>A0A1J1I358_9DIPT</name>